<proteinExistence type="inferred from homology"/>
<evidence type="ECO:0000256" key="4">
    <source>
        <dbReference type="ARBA" id="ARBA00023125"/>
    </source>
</evidence>
<evidence type="ECO:0000313" key="7">
    <source>
        <dbReference type="EMBL" id="QSQ27566.1"/>
    </source>
</evidence>
<dbReference type="Proteomes" id="UP000662747">
    <property type="component" value="Chromosome"/>
</dbReference>
<evidence type="ECO:0000259" key="6">
    <source>
        <dbReference type="Pfam" id="PF08281"/>
    </source>
</evidence>
<keyword evidence="3" id="KW-0731">Sigma factor</keyword>
<dbReference type="SUPFAM" id="SSF88659">
    <property type="entry name" value="Sigma3 and sigma4 domains of RNA polymerase sigma factors"/>
    <property type="match status" value="1"/>
</dbReference>
<dbReference type="InterPro" id="IPR036388">
    <property type="entry name" value="WH-like_DNA-bd_sf"/>
</dbReference>
<evidence type="ECO:0000256" key="3">
    <source>
        <dbReference type="ARBA" id="ARBA00023082"/>
    </source>
</evidence>
<dbReference type="Gene3D" id="1.10.1740.10">
    <property type="match status" value="1"/>
</dbReference>
<organism evidence="7 8">
    <name type="scientific">Pyxidicoccus parkwayensis</name>
    <dbReference type="NCBI Taxonomy" id="2813578"/>
    <lineage>
        <taxon>Bacteria</taxon>
        <taxon>Pseudomonadati</taxon>
        <taxon>Myxococcota</taxon>
        <taxon>Myxococcia</taxon>
        <taxon>Myxococcales</taxon>
        <taxon>Cystobacterineae</taxon>
        <taxon>Myxococcaceae</taxon>
        <taxon>Pyxidicoccus</taxon>
    </lineage>
</organism>
<protein>
    <submittedName>
        <fullName evidence="7">Sigma-70 family RNA polymerase sigma factor</fullName>
    </submittedName>
</protein>
<feature type="domain" description="RNA polymerase sigma factor 70 region 4 type 2" evidence="6">
    <location>
        <begin position="136"/>
        <end position="187"/>
    </location>
</feature>
<sequence length="231" mass="26150">MNDTDPQGDLAFARACARGDVDALSAFETRFIPPLRKSLLTRGLDVATVDEALQLLRVKLFVPSEERAARIEDYSGQGTLLAWLRVAALRTALNMLRERKGAVGFDDSTLEEAAAPLDEADRRYIKERYRKDFTEVFQEALKSLQPRDRTLLRLHLVEELGTAQIARAYRVDRSTVKRWLAQAREWLRAEVRMRLAARIGVDTPALGSLLRELQSQLDLSIRTAMKDPTQG</sequence>
<dbReference type="NCBIfam" id="TIGR03001">
    <property type="entry name" value="Sig-70_gmx1"/>
    <property type="match status" value="1"/>
</dbReference>
<dbReference type="EMBL" id="CP071090">
    <property type="protein sequence ID" value="QSQ27566.1"/>
    <property type="molecule type" value="Genomic_DNA"/>
</dbReference>
<dbReference type="InterPro" id="IPR013249">
    <property type="entry name" value="RNA_pol_sigma70_r4_t2"/>
</dbReference>
<evidence type="ECO:0000313" key="8">
    <source>
        <dbReference type="Proteomes" id="UP000662747"/>
    </source>
</evidence>
<dbReference type="Gene3D" id="1.10.10.10">
    <property type="entry name" value="Winged helix-like DNA-binding domain superfamily/Winged helix DNA-binding domain"/>
    <property type="match status" value="1"/>
</dbReference>
<dbReference type="NCBIfam" id="TIGR02937">
    <property type="entry name" value="sigma70-ECF"/>
    <property type="match status" value="1"/>
</dbReference>
<evidence type="ECO:0000256" key="1">
    <source>
        <dbReference type="ARBA" id="ARBA00010641"/>
    </source>
</evidence>
<keyword evidence="5" id="KW-0804">Transcription</keyword>
<name>A0ABX7PAR8_9BACT</name>
<gene>
    <name evidence="7" type="ORF">JY651_22800</name>
</gene>
<keyword evidence="2" id="KW-0805">Transcription regulation</keyword>
<dbReference type="PANTHER" id="PTHR43133:SF8">
    <property type="entry name" value="RNA POLYMERASE SIGMA FACTOR HI_1459-RELATED"/>
    <property type="match status" value="1"/>
</dbReference>
<accession>A0ABX7PAR8</accession>
<dbReference type="InterPro" id="IPR013324">
    <property type="entry name" value="RNA_pol_sigma_r3/r4-like"/>
</dbReference>
<dbReference type="PANTHER" id="PTHR43133">
    <property type="entry name" value="RNA POLYMERASE ECF-TYPE SIGMA FACTO"/>
    <property type="match status" value="1"/>
</dbReference>
<dbReference type="InterPro" id="IPR013325">
    <property type="entry name" value="RNA_pol_sigma_r2"/>
</dbReference>
<dbReference type="InterPro" id="IPR014284">
    <property type="entry name" value="RNA_pol_sigma-70_dom"/>
</dbReference>
<reference evidence="7 8" key="1">
    <citation type="submission" date="2021-02" db="EMBL/GenBank/DDBJ databases">
        <title>De Novo genome assembly of isolated myxobacteria.</title>
        <authorList>
            <person name="Stevens D.C."/>
        </authorList>
    </citation>
    <scope>NUCLEOTIDE SEQUENCE [LARGE SCALE GENOMIC DNA]</scope>
    <source>
        <strain evidence="8">SCPEA02</strain>
    </source>
</reference>
<keyword evidence="4" id="KW-0238">DNA-binding</keyword>
<dbReference type="SUPFAM" id="SSF88946">
    <property type="entry name" value="Sigma2 domain of RNA polymerase sigma factors"/>
    <property type="match status" value="1"/>
</dbReference>
<comment type="similarity">
    <text evidence="1">Belongs to the sigma-70 factor family. ECF subfamily.</text>
</comment>
<dbReference type="InterPro" id="IPR011745">
    <property type="entry name" value="RNA_pol_sigma70_MYXXA"/>
</dbReference>
<evidence type="ECO:0000256" key="2">
    <source>
        <dbReference type="ARBA" id="ARBA00023015"/>
    </source>
</evidence>
<dbReference type="InterPro" id="IPR039425">
    <property type="entry name" value="RNA_pol_sigma-70-like"/>
</dbReference>
<evidence type="ECO:0000256" key="5">
    <source>
        <dbReference type="ARBA" id="ARBA00023163"/>
    </source>
</evidence>
<dbReference type="RefSeq" id="WP_206729086.1">
    <property type="nucleotide sequence ID" value="NZ_CP071090.1"/>
</dbReference>
<dbReference type="CDD" id="cd06171">
    <property type="entry name" value="Sigma70_r4"/>
    <property type="match status" value="1"/>
</dbReference>
<keyword evidence="8" id="KW-1185">Reference proteome</keyword>
<dbReference type="Pfam" id="PF08281">
    <property type="entry name" value="Sigma70_r4_2"/>
    <property type="match status" value="1"/>
</dbReference>